<dbReference type="EMBL" id="BMAV01015175">
    <property type="protein sequence ID" value="GFY64303.1"/>
    <property type="molecule type" value="Genomic_DNA"/>
</dbReference>
<gene>
    <name evidence="3" type="primary">AVEN_192208_1</name>
    <name evidence="3" type="ORF">TNIN_320722</name>
</gene>
<feature type="region of interest" description="Disordered" evidence="2">
    <location>
        <begin position="1"/>
        <end position="34"/>
    </location>
</feature>
<keyword evidence="4" id="KW-1185">Reference proteome</keyword>
<dbReference type="OrthoDB" id="6431583at2759"/>
<protein>
    <submittedName>
        <fullName evidence="3">Uncharacterized protein</fullName>
    </submittedName>
</protein>
<dbReference type="Proteomes" id="UP000886998">
    <property type="component" value="Unassembled WGS sequence"/>
</dbReference>
<feature type="coiled-coil region" evidence="1">
    <location>
        <begin position="476"/>
        <end position="554"/>
    </location>
</feature>
<feature type="compositionally biased region" description="Polar residues" evidence="2">
    <location>
        <begin position="374"/>
        <end position="384"/>
    </location>
</feature>
<evidence type="ECO:0000313" key="3">
    <source>
        <dbReference type="EMBL" id="GFY64303.1"/>
    </source>
</evidence>
<accession>A0A8X6Y524</accession>
<evidence type="ECO:0000256" key="2">
    <source>
        <dbReference type="SAM" id="MobiDB-lite"/>
    </source>
</evidence>
<feature type="compositionally biased region" description="Polar residues" evidence="2">
    <location>
        <begin position="399"/>
        <end position="416"/>
    </location>
</feature>
<feature type="compositionally biased region" description="Polar residues" evidence="2">
    <location>
        <begin position="17"/>
        <end position="34"/>
    </location>
</feature>
<feature type="region of interest" description="Disordered" evidence="2">
    <location>
        <begin position="679"/>
        <end position="701"/>
    </location>
</feature>
<evidence type="ECO:0000313" key="4">
    <source>
        <dbReference type="Proteomes" id="UP000886998"/>
    </source>
</evidence>
<proteinExistence type="predicted"/>
<dbReference type="AlphaFoldDB" id="A0A8X6Y524"/>
<feature type="coiled-coil region" evidence="1">
    <location>
        <begin position="598"/>
        <end position="653"/>
    </location>
</feature>
<organism evidence="3 4">
    <name type="scientific">Trichonephila inaurata madagascariensis</name>
    <dbReference type="NCBI Taxonomy" id="2747483"/>
    <lineage>
        <taxon>Eukaryota</taxon>
        <taxon>Metazoa</taxon>
        <taxon>Ecdysozoa</taxon>
        <taxon>Arthropoda</taxon>
        <taxon>Chelicerata</taxon>
        <taxon>Arachnida</taxon>
        <taxon>Araneae</taxon>
        <taxon>Araneomorphae</taxon>
        <taxon>Entelegynae</taxon>
        <taxon>Araneoidea</taxon>
        <taxon>Nephilidae</taxon>
        <taxon>Trichonephila</taxon>
        <taxon>Trichonephila inaurata</taxon>
    </lineage>
</organism>
<name>A0A8X6Y524_9ARAC</name>
<evidence type="ECO:0000256" key="1">
    <source>
        <dbReference type="SAM" id="Coils"/>
    </source>
</evidence>
<keyword evidence="1" id="KW-0175">Coiled coil</keyword>
<feature type="region of interest" description="Disordered" evidence="2">
    <location>
        <begin position="355"/>
        <end position="416"/>
    </location>
</feature>
<reference evidence="3" key="1">
    <citation type="submission" date="2020-08" db="EMBL/GenBank/DDBJ databases">
        <title>Multicomponent nature underlies the extraordinary mechanical properties of spider dragline silk.</title>
        <authorList>
            <person name="Kono N."/>
            <person name="Nakamura H."/>
            <person name="Mori M."/>
            <person name="Yoshida Y."/>
            <person name="Ohtoshi R."/>
            <person name="Malay A.D."/>
            <person name="Moran D.A.P."/>
            <person name="Tomita M."/>
            <person name="Numata K."/>
            <person name="Arakawa K."/>
        </authorList>
    </citation>
    <scope>NUCLEOTIDE SEQUENCE</scope>
</reference>
<feature type="compositionally biased region" description="Polar residues" evidence="2">
    <location>
        <begin position="359"/>
        <end position="368"/>
    </location>
</feature>
<sequence>MPHRQNSMSIDDPEEQTLPNWNAHGPSNYSFQNSIPSKNGCLSEDCCVKPPSLSKSSPRKVNAVNSFQNVPESTNQKKVELQNDFSPEQKHLSYAIEPQVKDSVLQPFVTNNKKEALLERKIRIFSKFFTNLGNLSKSIQDRHSDNKHKDNRDSQFCDVIGTDKQGKSNVRSDFCAIPARKCSTPPPEFDRLLNLLNNTNSPDIKFSETQNQDLKETKDFSNQFSLRPRIDVYNSEENGLDSRILRKENTTSLPDILQRDAVSSKSDESSRASTSQLSFKVVTRELEDLQQSIQKAKEMRIDKLDSFFNIRTKTRDTFQMEISLQRPFVFLPLGCDGRCSRDYPSGASFKRQLAAPSAGLSNDPSRLSSAYAGTRQNDCSPKSSEVTEHQFLRNKNHSSPKSFSESCEPNGSSPPTLLITRTKSVPIPVPLADKTAVFGEEKLATLSNLDDICVNRLGMADISSQFLHYKTSALCHQDVYKRLADMRKALKDLREKSQREVLEDTSFWQEEIKKVKEETNKAWQEKLDRMESRLASQEEELRRLQSDNENLHKMLDSQRLGSPTCHCKSENGQNGFGRIDSAFEDDEEYFSHKPSIPIQSTRQECDRLQERLSEEEQRADQLKLLLNQKLIEFNKLQLTLSKQTKEMIELEKSYLQVQCRLRRGTSKPVVARLCSRTSPFASKNLCPKPSPPATPKPNGVS</sequence>
<comment type="caution">
    <text evidence="3">The sequence shown here is derived from an EMBL/GenBank/DDBJ whole genome shotgun (WGS) entry which is preliminary data.</text>
</comment>